<feature type="compositionally biased region" description="Polar residues" evidence="1">
    <location>
        <begin position="156"/>
        <end position="165"/>
    </location>
</feature>
<keyword evidence="4" id="KW-1185">Reference proteome</keyword>
<feature type="chain" id="PRO_5015125137" description="PepSY domain-containing protein" evidence="2">
    <location>
        <begin position="21"/>
        <end position="172"/>
    </location>
</feature>
<feature type="compositionally biased region" description="Basic and acidic residues" evidence="1">
    <location>
        <begin position="73"/>
        <end position="89"/>
    </location>
</feature>
<keyword evidence="2" id="KW-0732">Signal</keyword>
<protein>
    <recommendedName>
        <fullName evidence="5">PepSY domain-containing protein</fullName>
    </recommendedName>
</protein>
<dbReference type="Proteomes" id="UP000241074">
    <property type="component" value="Chromosome"/>
</dbReference>
<evidence type="ECO:0000313" key="4">
    <source>
        <dbReference type="Proteomes" id="UP000241074"/>
    </source>
</evidence>
<dbReference type="EMBL" id="CP027860">
    <property type="protein sequence ID" value="AVP95956.1"/>
    <property type="molecule type" value="Genomic_DNA"/>
</dbReference>
<proteinExistence type="predicted"/>
<reference evidence="3 4" key="1">
    <citation type="submission" date="2018-03" db="EMBL/GenBank/DDBJ databases">
        <title>Ahniella affigens gen. nov., sp. nov., a gammaproteobacterium isolated from sandy soil near a stream.</title>
        <authorList>
            <person name="Ko Y."/>
            <person name="Kim J.-H."/>
        </authorList>
    </citation>
    <scope>NUCLEOTIDE SEQUENCE [LARGE SCALE GENOMIC DNA]</scope>
    <source>
        <strain evidence="3 4">D13</strain>
    </source>
</reference>
<evidence type="ECO:0000313" key="3">
    <source>
        <dbReference type="EMBL" id="AVP95956.1"/>
    </source>
</evidence>
<reference evidence="3 4" key="2">
    <citation type="submission" date="2018-03" db="EMBL/GenBank/DDBJ databases">
        <authorList>
            <person name="Keele B.F."/>
        </authorList>
    </citation>
    <scope>NUCLEOTIDE SEQUENCE [LARGE SCALE GENOMIC DNA]</scope>
    <source>
        <strain evidence="3 4">D13</strain>
    </source>
</reference>
<evidence type="ECO:0008006" key="5">
    <source>
        <dbReference type="Google" id="ProtNLM"/>
    </source>
</evidence>
<dbReference type="AlphaFoldDB" id="A0A2P1PM93"/>
<evidence type="ECO:0000256" key="1">
    <source>
        <dbReference type="SAM" id="MobiDB-lite"/>
    </source>
</evidence>
<gene>
    <name evidence="3" type="ORF">C7S18_01540</name>
</gene>
<name>A0A2P1PM93_9GAMM</name>
<dbReference type="OrthoDB" id="5772157at2"/>
<accession>A0A2P1PM93</accession>
<evidence type="ECO:0000256" key="2">
    <source>
        <dbReference type="SAM" id="SignalP"/>
    </source>
</evidence>
<sequence length="172" mass="19420">MLIRLPLSMLLLLPMSAAWAQAEPGNDQAKMGPMRTTPPPPPAMRLPRNDAPMLPSERNERFGTRLRPGQTETEFRDRQPIFERRDPREQSYGSAGERRSGATIGADRADSDLNRAIEQVRAEHGGKILSADRMQHRGQEVFRVKVLTPEGRVKTVQLSEPSESTPKNEERR</sequence>
<dbReference type="RefSeq" id="WP_106889885.1">
    <property type="nucleotide sequence ID" value="NZ_CP027860.1"/>
</dbReference>
<feature type="region of interest" description="Disordered" evidence="1">
    <location>
        <begin position="149"/>
        <end position="172"/>
    </location>
</feature>
<organism evidence="3 4">
    <name type="scientific">Ahniella affigens</name>
    <dbReference type="NCBI Taxonomy" id="2021234"/>
    <lineage>
        <taxon>Bacteria</taxon>
        <taxon>Pseudomonadati</taxon>
        <taxon>Pseudomonadota</taxon>
        <taxon>Gammaproteobacteria</taxon>
        <taxon>Lysobacterales</taxon>
        <taxon>Rhodanobacteraceae</taxon>
        <taxon>Ahniella</taxon>
    </lineage>
</organism>
<dbReference type="KEGG" id="xba:C7S18_01540"/>
<feature type="signal peptide" evidence="2">
    <location>
        <begin position="1"/>
        <end position="20"/>
    </location>
</feature>
<feature type="region of interest" description="Disordered" evidence="1">
    <location>
        <begin position="24"/>
        <end position="112"/>
    </location>
</feature>